<evidence type="ECO:0000313" key="2">
    <source>
        <dbReference type="EMBL" id="ADN33997.1"/>
    </source>
</evidence>
<sequence length="74" mass="8467">MADGANARMVAAANERWSYEPTEMETGTEDGDSGRRQRWDDDGTRVEERKLERRRRRSGAEDDEEEEEMDGGAS</sequence>
<name>E5GBZ8_CUCME</name>
<dbReference type="AlphaFoldDB" id="E5GBZ8"/>
<feature type="compositionally biased region" description="Acidic residues" evidence="1">
    <location>
        <begin position="61"/>
        <end position="74"/>
    </location>
</feature>
<reference evidence="2" key="1">
    <citation type="journal article" date="2010" name="BMC Genomics">
        <title>Generation of a BAC-based physical map of the melon genome.</title>
        <authorList>
            <person name="Gonzalez V.M."/>
            <person name="Garcia-Mas J."/>
            <person name="Arus P."/>
            <person name="Puigdomenech P."/>
        </authorList>
    </citation>
    <scope>NUCLEOTIDE SEQUENCE</scope>
    <source>
        <tissue evidence="2">Young leaves</tissue>
    </source>
</reference>
<proteinExistence type="predicted"/>
<feature type="compositionally biased region" description="Basic and acidic residues" evidence="1">
    <location>
        <begin position="32"/>
        <end position="51"/>
    </location>
</feature>
<dbReference type="EMBL" id="HM854781">
    <property type="protein sequence ID" value="ADN33997.1"/>
    <property type="molecule type" value="Genomic_DNA"/>
</dbReference>
<evidence type="ECO:0000256" key="1">
    <source>
        <dbReference type="SAM" id="MobiDB-lite"/>
    </source>
</evidence>
<organism evidence="2">
    <name type="scientific">Cucumis melo subsp. melo</name>
    <dbReference type="NCBI Taxonomy" id="412675"/>
    <lineage>
        <taxon>Eukaryota</taxon>
        <taxon>Viridiplantae</taxon>
        <taxon>Streptophyta</taxon>
        <taxon>Embryophyta</taxon>
        <taxon>Tracheophyta</taxon>
        <taxon>Spermatophyta</taxon>
        <taxon>Magnoliopsida</taxon>
        <taxon>eudicotyledons</taxon>
        <taxon>Gunneridae</taxon>
        <taxon>Pentapetalae</taxon>
        <taxon>rosids</taxon>
        <taxon>fabids</taxon>
        <taxon>Cucurbitales</taxon>
        <taxon>Cucurbitaceae</taxon>
        <taxon>Benincaseae</taxon>
        <taxon>Cucumis</taxon>
    </lineage>
</organism>
<protein>
    <submittedName>
        <fullName evidence="2">Uncharacterized protein</fullName>
    </submittedName>
</protein>
<feature type="region of interest" description="Disordered" evidence="1">
    <location>
        <begin position="1"/>
        <end position="74"/>
    </location>
</feature>
<reference evidence="2" key="2">
    <citation type="journal article" date="2010" name="BMC Plant Biol.">
        <title>Sequencing of 6.7 Mb of the melon genome using a BAC pooling strategy.</title>
        <authorList>
            <person name="Gonzalez V.M."/>
            <person name="Benjak A."/>
            <person name="Henaff E.M."/>
            <person name="Mir G."/>
            <person name="Casacuberta J.M."/>
            <person name="Garcia-Mas J."/>
            <person name="Puigdomenech P."/>
        </authorList>
    </citation>
    <scope>NUCLEOTIDE SEQUENCE</scope>
    <source>
        <tissue evidence="2">Young leaves</tissue>
    </source>
</reference>
<accession>E5GBZ8</accession>
<feature type="compositionally biased region" description="Acidic residues" evidence="1">
    <location>
        <begin position="22"/>
        <end position="31"/>
    </location>
</feature>